<dbReference type="Proteomes" id="UP000485484">
    <property type="component" value="Unassembled WGS sequence"/>
</dbReference>
<protein>
    <submittedName>
        <fullName evidence="2">Uncharacterized protein</fullName>
    </submittedName>
</protein>
<evidence type="ECO:0000313" key="2">
    <source>
        <dbReference type="EMBL" id="OPZ91173.1"/>
    </source>
</evidence>
<sequence length="499" mass="53120">MRGVGRPPAPAAVGVLVIVKAGQAPVDHGRKFFQHLLEGFRVVAQQPEIGDAQLPNRPGHLERGQEAVQGLFHAPVGIPGQVIQGTEEAGGQRRIEVAGQFRAGGRRRQLETVQGRLPALSGTDLQDRRGVRKHRNLRFQAVGVIAVAGPQSQLGFGCLAGDGQPLAADRTAGRDGGLLRRRFQQAEAPRFQDDRHRLVGAGVVVDHGRKGKTVAFDQEAGGGQAGQQRLGDQYLPPGAAHPGFGRNRPGGRPPGGEVIGQRHFQGGPPLAVGPERRDPEGGVLEIPAQTGFGQVLGAAVLPGVEGVAGRDAVGFAAVKETVRVERRLRRDGIDGLVHQSKGDLRRGAGPGAVQGADGEPADLPGAVFFSVRSDFNREKAVRFDHRQGPFRLVQFPVADRGQAEGEIRDVFGRYGEFQQAGLCLRLQDPAFVEAGSLDGEEDRLTGEGRRDQHPGRIARPVTFLVGHDLQFPARRPGGGVFAAGHPDVAEAVDQVFVFI</sequence>
<proteinExistence type="predicted"/>
<comment type="caution">
    <text evidence="2">The sequence shown here is derived from an EMBL/GenBank/DDBJ whole genome shotgun (WGS) entry which is preliminary data.</text>
</comment>
<dbReference type="AlphaFoldDB" id="A0A1V5MD49"/>
<accession>A0A1V5MD49</accession>
<organism evidence="2">
    <name type="scientific">candidate division TA06 bacterium ADurb.Bin417</name>
    <dbReference type="NCBI Taxonomy" id="1852828"/>
    <lineage>
        <taxon>Bacteria</taxon>
        <taxon>Bacteria division TA06</taxon>
    </lineage>
</organism>
<dbReference type="EMBL" id="MWAK01000196">
    <property type="protein sequence ID" value="OPZ91173.1"/>
    <property type="molecule type" value="Genomic_DNA"/>
</dbReference>
<evidence type="ECO:0000256" key="1">
    <source>
        <dbReference type="SAM" id="MobiDB-lite"/>
    </source>
</evidence>
<feature type="region of interest" description="Disordered" evidence="1">
    <location>
        <begin position="235"/>
        <end position="283"/>
    </location>
</feature>
<feature type="region of interest" description="Disordered" evidence="1">
    <location>
        <begin position="339"/>
        <end position="359"/>
    </location>
</feature>
<reference evidence="2" key="1">
    <citation type="submission" date="2017-02" db="EMBL/GenBank/DDBJ databases">
        <title>Delving into the versatile metabolic prowess of the omnipresent phylum Bacteroidetes.</title>
        <authorList>
            <person name="Nobu M.K."/>
            <person name="Mei R."/>
            <person name="Narihiro T."/>
            <person name="Kuroda K."/>
            <person name="Liu W.-T."/>
        </authorList>
    </citation>
    <scope>NUCLEOTIDE SEQUENCE</scope>
    <source>
        <strain evidence="2">ADurb.Bin417</strain>
    </source>
</reference>
<gene>
    <name evidence="2" type="ORF">BWY73_01154</name>
</gene>
<name>A0A1V5MD49_UNCT6</name>